<sequence length="277" mass="32811">MVSLKKKKIIIILGMARSGTSFLASWLYKCGLSLGQDLLEADDIWNEKGFFEDKSIIKLNNKVFKRTFNIIDKFFVKFNIASKVIPNDKEEAKKIIVLRNSQNDQWGWKVPSTTMLWEKLWFQALKELNLTEDIFIFVCFREYQKVVDSLMRVKYLKCQKNHVFKLHFNLFKNRYANNYLREWIVNNQEILKLYNTKQLTDSIIPVNTQMVLDNSESIYKKLKDVGVEINYVDPKSIYEKTLMDRKVELSYLLESKIVNEAKLVEKQMLELLSNSKF</sequence>
<evidence type="ECO:0000313" key="1">
    <source>
        <dbReference type="EMBL" id="AFK03200.1"/>
    </source>
</evidence>
<dbReference type="Gene3D" id="3.40.50.300">
    <property type="entry name" value="P-loop containing nucleotide triphosphate hydrolases"/>
    <property type="match status" value="1"/>
</dbReference>
<proteinExistence type="predicted"/>
<organism evidence="1 2">
    <name type="scientific">Emticicia oligotrophica (strain DSM 17448 / CIP 109782 / MTCC 6937 / GPTSA100-15)</name>
    <dbReference type="NCBI Taxonomy" id="929562"/>
    <lineage>
        <taxon>Bacteria</taxon>
        <taxon>Pseudomonadati</taxon>
        <taxon>Bacteroidota</taxon>
        <taxon>Cytophagia</taxon>
        <taxon>Cytophagales</taxon>
        <taxon>Leadbetterellaceae</taxon>
        <taxon>Emticicia</taxon>
    </lineage>
</organism>
<keyword evidence="2" id="KW-1185">Reference proteome</keyword>
<accession>A0ABM5N182</accession>
<evidence type="ECO:0008006" key="3">
    <source>
        <dbReference type="Google" id="ProtNLM"/>
    </source>
</evidence>
<evidence type="ECO:0000313" key="2">
    <source>
        <dbReference type="Proteomes" id="UP000002875"/>
    </source>
</evidence>
<dbReference type="SUPFAM" id="SSF52540">
    <property type="entry name" value="P-loop containing nucleoside triphosphate hydrolases"/>
    <property type="match status" value="1"/>
</dbReference>
<dbReference type="RefSeq" id="WP_015028898.1">
    <property type="nucleotide sequence ID" value="NC_018748.1"/>
</dbReference>
<dbReference type="Proteomes" id="UP000002875">
    <property type="component" value="Chromosome"/>
</dbReference>
<dbReference type="EMBL" id="CP002961">
    <property type="protein sequence ID" value="AFK03200.1"/>
    <property type="molecule type" value="Genomic_DNA"/>
</dbReference>
<dbReference type="InterPro" id="IPR027417">
    <property type="entry name" value="P-loop_NTPase"/>
</dbReference>
<reference evidence="1 2" key="1">
    <citation type="submission" date="2011-07" db="EMBL/GenBank/DDBJ databases">
        <title>The complete genome of chromosome of Emticicia oligotrophica DSM 17448.</title>
        <authorList>
            <consortium name="US DOE Joint Genome Institute (JGI-PGF)"/>
            <person name="Lucas S."/>
            <person name="Han J."/>
            <person name="Lapidus A."/>
            <person name="Bruce D."/>
            <person name="Goodwin L."/>
            <person name="Pitluck S."/>
            <person name="Peters L."/>
            <person name="Kyrpides N."/>
            <person name="Mavromatis K."/>
            <person name="Ivanova N."/>
            <person name="Ovchinnikova G."/>
            <person name="Teshima H."/>
            <person name="Detter J.C."/>
            <person name="Tapia R."/>
            <person name="Han C."/>
            <person name="Land M."/>
            <person name="Hauser L."/>
            <person name="Markowitz V."/>
            <person name="Cheng J.-F."/>
            <person name="Hugenholtz P."/>
            <person name="Woyke T."/>
            <person name="Wu D."/>
            <person name="Tindall B."/>
            <person name="Pomrenke H."/>
            <person name="Brambilla E."/>
            <person name="Klenk H.-P."/>
            <person name="Eisen J.A."/>
        </authorList>
    </citation>
    <scope>NUCLEOTIDE SEQUENCE [LARGE SCALE GENOMIC DNA]</scope>
    <source>
        <strain evidence="1 2">DSM 17448</strain>
    </source>
</reference>
<name>A0ABM5N182_EMTOG</name>
<protein>
    <recommendedName>
        <fullName evidence="3">Sulfotransferase family protein</fullName>
    </recommendedName>
</protein>
<gene>
    <name evidence="1" type="ordered locus">Emtol_2061</name>
</gene>